<dbReference type="PANTHER" id="PTHR13847:SF282">
    <property type="entry name" value="LETHAL (2) 37BB"/>
    <property type="match status" value="1"/>
</dbReference>
<dbReference type="InterPro" id="IPR006076">
    <property type="entry name" value="FAD-dep_OxRdtase"/>
</dbReference>
<sequence length="402" mass="44808">MISRQLYKLCKTIVRTNRAVHTSAIHFEEPEHPFKRTVRILTDDVRNFLKSPLRGFSPPSDIFPRHADILIIGGGAVGSSIAYFLKEKTGLRGVNIVVIEKDTTYSKCSTVLSVGGLRQQFSLPENIQMSLFGAEFLRSVKKRFGPDSDVYFTPNGYLMLATEHGAQQLIDNSKIQTELGAVNKVLSKRELKERFPWMEVEDVEAGCLGLEKEGWFDPWALLGMLKRGATNMGTQYINAEAVGFNFEDQQDVIVDGQLTGTYQRLDSVDVKLPDGEVKTIQFAYCVIAAGAESGELAKLAKIGNGEGMLTVPLPVERRKRYVYCFECQEHGPGLNTPMTIDYTGAYFRRDGLGGAFIAGLSPQPEEEPPTTNLEVDHEFFNSRLWPLLAQRVPAFNALKVCN</sequence>
<proteinExistence type="predicted"/>
<dbReference type="SUPFAM" id="SSF51905">
    <property type="entry name" value="FAD/NAD(P)-binding domain"/>
    <property type="match status" value="1"/>
</dbReference>
<evidence type="ECO:0000259" key="1">
    <source>
        <dbReference type="Pfam" id="PF01266"/>
    </source>
</evidence>
<dbReference type="Gene3D" id="3.30.9.10">
    <property type="entry name" value="D-Amino Acid Oxidase, subunit A, domain 2"/>
    <property type="match status" value="1"/>
</dbReference>
<dbReference type="PANTHER" id="PTHR13847">
    <property type="entry name" value="SARCOSINE DEHYDROGENASE-RELATED"/>
    <property type="match status" value="1"/>
</dbReference>
<dbReference type="Gene3D" id="3.50.50.60">
    <property type="entry name" value="FAD/NAD(P)-binding domain"/>
    <property type="match status" value="1"/>
</dbReference>
<dbReference type="Pfam" id="PF01266">
    <property type="entry name" value="DAO"/>
    <property type="match status" value="1"/>
</dbReference>
<evidence type="ECO:0000313" key="2">
    <source>
        <dbReference type="EMBL" id="JAV70954.1"/>
    </source>
</evidence>
<dbReference type="AlphaFoldDB" id="A0A1Y1LBF9"/>
<dbReference type="GO" id="GO:0005739">
    <property type="term" value="C:mitochondrion"/>
    <property type="evidence" value="ECO:0007669"/>
    <property type="project" value="GOC"/>
</dbReference>
<dbReference type="InterPro" id="IPR036188">
    <property type="entry name" value="FAD/NAD-bd_sf"/>
</dbReference>
<protein>
    <recommendedName>
        <fullName evidence="1">FAD dependent oxidoreductase domain-containing protein</fullName>
    </recommendedName>
</protein>
<feature type="domain" description="FAD dependent oxidoreductase" evidence="1">
    <location>
        <begin position="68"/>
        <end position="395"/>
    </location>
</feature>
<organism evidence="2">
    <name type="scientific">Photinus pyralis</name>
    <name type="common">Common eastern firefly</name>
    <name type="synonym">Lampyris pyralis</name>
    <dbReference type="NCBI Taxonomy" id="7054"/>
    <lineage>
        <taxon>Eukaryota</taxon>
        <taxon>Metazoa</taxon>
        <taxon>Ecdysozoa</taxon>
        <taxon>Arthropoda</taxon>
        <taxon>Hexapoda</taxon>
        <taxon>Insecta</taxon>
        <taxon>Pterygota</taxon>
        <taxon>Neoptera</taxon>
        <taxon>Endopterygota</taxon>
        <taxon>Coleoptera</taxon>
        <taxon>Polyphaga</taxon>
        <taxon>Elateriformia</taxon>
        <taxon>Elateroidea</taxon>
        <taxon>Lampyridae</taxon>
        <taxon>Lampyrinae</taxon>
        <taxon>Photinus</taxon>
    </lineage>
</organism>
<dbReference type="GO" id="GO:0032981">
    <property type="term" value="P:mitochondrial respiratory chain complex I assembly"/>
    <property type="evidence" value="ECO:0007669"/>
    <property type="project" value="TreeGrafter"/>
</dbReference>
<dbReference type="EMBL" id="GEZM01060705">
    <property type="protein sequence ID" value="JAV70954.1"/>
    <property type="molecule type" value="Transcribed_RNA"/>
</dbReference>
<reference evidence="2" key="1">
    <citation type="journal article" date="2016" name="Sci. Rep.">
        <title>Molecular characterization of firefly nuptial gifts: a multi-omics approach sheds light on postcopulatory sexual selection.</title>
        <authorList>
            <person name="Al-Wathiqui N."/>
            <person name="Fallon T.R."/>
            <person name="South A."/>
            <person name="Weng J.K."/>
            <person name="Lewis S.M."/>
        </authorList>
    </citation>
    <scope>NUCLEOTIDE SEQUENCE</scope>
</reference>
<name>A0A1Y1LBF9_PHOPY</name>
<accession>A0A1Y1LBF9</accession>